<comment type="catalytic activity">
    <reaction evidence="17">
        <text>a fatty acyl-CoA + H2O = a fatty acid + CoA + H(+)</text>
        <dbReference type="Rhea" id="RHEA:16781"/>
        <dbReference type="ChEBI" id="CHEBI:15377"/>
        <dbReference type="ChEBI" id="CHEBI:15378"/>
        <dbReference type="ChEBI" id="CHEBI:28868"/>
        <dbReference type="ChEBI" id="CHEBI:57287"/>
        <dbReference type="ChEBI" id="CHEBI:77636"/>
    </reaction>
    <physiologicalReaction direction="left-to-right" evidence="17">
        <dbReference type="Rhea" id="RHEA:16782"/>
    </physiologicalReaction>
</comment>
<comment type="subunit">
    <text evidence="19">Homotetramer. Interacts with PCTP.</text>
</comment>
<dbReference type="FunFam" id="3.10.129.10:FF:000021">
    <property type="entry name" value="Acyl-coenzyme A thioesterase 13"/>
    <property type="match status" value="1"/>
</dbReference>
<evidence type="ECO:0000256" key="11">
    <source>
        <dbReference type="ARBA" id="ARBA00023212"/>
    </source>
</evidence>
<comment type="catalytic activity">
    <reaction evidence="16">
        <text>hexanoyl-CoA + H2O = hexanoate + CoA + H(+)</text>
        <dbReference type="Rhea" id="RHEA:40115"/>
        <dbReference type="ChEBI" id="CHEBI:15377"/>
        <dbReference type="ChEBI" id="CHEBI:15378"/>
        <dbReference type="ChEBI" id="CHEBI:17120"/>
        <dbReference type="ChEBI" id="CHEBI:57287"/>
        <dbReference type="ChEBI" id="CHEBI:62620"/>
    </reaction>
    <physiologicalReaction direction="left-to-right" evidence="16">
        <dbReference type="Rhea" id="RHEA:40116"/>
    </physiologicalReaction>
</comment>
<evidence type="ECO:0000256" key="18">
    <source>
        <dbReference type="ARBA" id="ARBA00058205"/>
    </source>
</evidence>
<evidence type="ECO:0000313" key="25">
    <source>
        <dbReference type="EMBL" id="KAK7484070.1"/>
    </source>
</evidence>
<comment type="catalytic activity">
    <reaction evidence="14">
        <text>decanoyl-CoA + H2O = decanoate + CoA + H(+)</text>
        <dbReference type="Rhea" id="RHEA:40059"/>
        <dbReference type="ChEBI" id="CHEBI:15377"/>
        <dbReference type="ChEBI" id="CHEBI:15378"/>
        <dbReference type="ChEBI" id="CHEBI:27689"/>
        <dbReference type="ChEBI" id="CHEBI:57287"/>
        <dbReference type="ChEBI" id="CHEBI:61430"/>
    </reaction>
    <physiologicalReaction direction="left-to-right" evidence="14">
        <dbReference type="Rhea" id="RHEA:40060"/>
    </physiologicalReaction>
</comment>
<proteinExistence type="inferred from homology"/>
<keyword evidence="8" id="KW-0007">Acetylation</keyword>
<sequence>MAQKGARALQLMKDFAASRIQMGRFDTAVLSKAKIVDGSEGHVKCEIPVSTELLNGVGALHGGAVATIVDSISTWAVVSIGNNVPGVSIDLSVSYMKAAFPGDTLIAEAHTSHLGKRLAFLTVNITNKDTGALLAQGRHTKYMGGQQKNTQTKADDSKS</sequence>
<evidence type="ECO:0000256" key="21">
    <source>
        <dbReference type="ARBA" id="ARBA00075657"/>
    </source>
</evidence>
<dbReference type="Pfam" id="PF03061">
    <property type="entry name" value="4HBT"/>
    <property type="match status" value="1"/>
</dbReference>
<evidence type="ECO:0000256" key="20">
    <source>
        <dbReference type="ARBA" id="ARBA00067273"/>
    </source>
</evidence>
<dbReference type="NCBIfam" id="TIGR00369">
    <property type="entry name" value="unchar_dom_1"/>
    <property type="match status" value="1"/>
</dbReference>
<dbReference type="PANTHER" id="PTHR21660">
    <property type="entry name" value="THIOESTERASE SUPERFAMILY MEMBER-RELATED"/>
    <property type="match status" value="1"/>
</dbReference>
<dbReference type="SUPFAM" id="SSF54637">
    <property type="entry name" value="Thioesterase/thiol ester dehydrase-isomerase"/>
    <property type="match status" value="1"/>
</dbReference>
<evidence type="ECO:0000256" key="10">
    <source>
        <dbReference type="ARBA" id="ARBA00023128"/>
    </source>
</evidence>
<evidence type="ECO:0000256" key="17">
    <source>
        <dbReference type="ARBA" id="ARBA00052976"/>
    </source>
</evidence>
<comment type="similarity">
    <text evidence="5">Belongs to the thioesterase PaaI family.</text>
</comment>
<evidence type="ECO:0000256" key="9">
    <source>
        <dbReference type="ARBA" id="ARBA00023098"/>
    </source>
</evidence>
<evidence type="ECO:0000256" key="5">
    <source>
        <dbReference type="ARBA" id="ARBA00008324"/>
    </source>
</evidence>
<evidence type="ECO:0000256" key="16">
    <source>
        <dbReference type="ARBA" id="ARBA00050199"/>
    </source>
</evidence>
<keyword evidence="6" id="KW-0963">Cytoplasm</keyword>
<dbReference type="GO" id="GO:0006629">
    <property type="term" value="P:lipid metabolic process"/>
    <property type="evidence" value="ECO:0007669"/>
    <property type="project" value="UniProtKB-KW"/>
</dbReference>
<evidence type="ECO:0000313" key="26">
    <source>
        <dbReference type="Proteomes" id="UP001519460"/>
    </source>
</evidence>
<evidence type="ECO:0000256" key="15">
    <source>
        <dbReference type="ARBA" id="ARBA00048074"/>
    </source>
</evidence>
<dbReference type="InterPro" id="IPR003736">
    <property type="entry name" value="PAAI_dom"/>
</dbReference>
<dbReference type="InterPro" id="IPR029069">
    <property type="entry name" value="HotDog_dom_sf"/>
</dbReference>
<dbReference type="AlphaFoldDB" id="A0ABD0KAN5"/>
<evidence type="ECO:0000259" key="24">
    <source>
        <dbReference type="Pfam" id="PF03061"/>
    </source>
</evidence>
<dbReference type="GO" id="GO:0005829">
    <property type="term" value="C:cytosol"/>
    <property type="evidence" value="ECO:0007669"/>
    <property type="project" value="UniProtKB-SubCell"/>
</dbReference>
<organism evidence="25 26">
    <name type="scientific">Batillaria attramentaria</name>
    <dbReference type="NCBI Taxonomy" id="370345"/>
    <lineage>
        <taxon>Eukaryota</taxon>
        <taxon>Metazoa</taxon>
        <taxon>Spiralia</taxon>
        <taxon>Lophotrochozoa</taxon>
        <taxon>Mollusca</taxon>
        <taxon>Gastropoda</taxon>
        <taxon>Caenogastropoda</taxon>
        <taxon>Sorbeoconcha</taxon>
        <taxon>Cerithioidea</taxon>
        <taxon>Batillariidae</taxon>
        <taxon>Batillaria</taxon>
    </lineage>
</organism>
<dbReference type="GO" id="GO:0160215">
    <property type="term" value="F:deacylase activity"/>
    <property type="evidence" value="ECO:0007669"/>
    <property type="project" value="UniProtKB-ARBA"/>
</dbReference>
<keyword evidence="26" id="KW-1185">Reference proteome</keyword>
<keyword evidence="12" id="KW-0539">Nucleus</keyword>
<dbReference type="EMBL" id="JACVVK020000216">
    <property type="protein sequence ID" value="KAK7484070.1"/>
    <property type="molecule type" value="Genomic_DNA"/>
</dbReference>
<evidence type="ECO:0000256" key="6">
    <source>
        <dbReference type="ARBA" id="ARBA00022490"/>
    </source>
</evidence>
<dbReference type="CDD" id="cd03443">
    <property type="entry name" value="PaaI_thioesterase"/>
    <property type="match status" value="1"/>
</dbReference>
<dbReference type="InterPro" id="IPR039298">
    <property type="entry name" value="ACOT13"/>
</dbReference>
<dbReference type="GO" id="GO:0005819">
    <property type="term" value="C:spindle"/>
    <property type="evidence" value="ECO:0007669"/>
    <property type="project" value="UniProtKB-SubCell"/>
</dbReference>
<dbReference type="GO" id="GO:0005634">
    <property type="term" value="C:nucleus"/>
    <property type="evidence" value="ECO:0007669"/>
    <property type="project" value="UniProtKB-SubCell"/>
</dbReference>
<comment type="subcellular location">
    <subcellularLocation>
        <location evidence="3">Cytoplasm</location>
        <location evidence="3">Cytoskeleton</location>
        <location evidence="3">Spindle</location>
    </subcellularLocation>
    <subcellularLocation>
        <location evidence="4">Cytoplasm</location>
        <location evidence="4">Cytosol</location>
    </subcellularLocation>
    <subcellularLocation>
        <location evidence="2">Mitochondrion</location>
    </subcellularLocation>
    <subcellularLocation>
        <location evidence="1">Nucleus</location>
    </subcellularLocation>
</comment>
<evidence type="ECO:0000256" key="23">
    <source>
        <dbReference type="ARBA" id="ARBA00083956"/>
    </source>
</evidence>
<dbReference type="GO" id="GO:0005739">
    <property type="term" value="C:mitochondrion"/>
    <property type="evidence" value="ECO:0007669"/>
    <property type="project" value="UniProtKB-SubCell"/>
</dbReference>
<comment type="catalytic activity">
    <reaction evidence="15">
        <text>dodecanoyl-CoA + H2O = dodecanoate + CoA + H(+)</text>
        <dbReference type="Rhea" id="RHEA:30135"/>
        <dbReference type="ChEBI" id="CHEBI:15377"/>
        <dbReference type="ChEBI" id="CHEBI:15378"/>
        <dbReference type="ChEBI" id="CHEBI:18262"/>
        <dbReference type="ChEBI" id="CHEBI:57287"/>
        <dbReference type="ChEBI" id="CHEBI:57375"/>
    </reaction>
    <physiologicalReaction direction="left-to-right" evidence="15">
        <dbReference type="Rhea" id="RHEA:30136"/>
    </physiologicalReaction>
</comment>
<keyword evidence="10" id="KW-0496">Mitochondrion</keyword>
<evidence type="ECO:0000256" key="3">
    <source>
        <dbReference type="ARBA" id="ARBA00004186"/>
    </source>
</evidence>
<keyword evidence="9" id="KW-0443">Lipid metabolism</keyword>
<evidence type="ECO:0000256" key="13">
    <source>
        <dbReference type="ARBA" id="ARBA00047588"/>
    </source>
</evidence>
<evidence type="ECO:0000256" key="19">
    <source>
        <dbReference type="ARBA" id="ARBA00064709"/>
    </source>
</evidence>
<dbReference type="Gene3D" id="3.10.129.10">
    <property type="entry name" value="Hotdog Thioesterase"/>
    <property type="match status" value="1"/>
</dbReference>
<evidence type="ECO:0000256" key="7">
    <source>
        <dbReference type="ARBA" id="ARBA00022801"/>
    </source>
</evidence>
<dbReference type="InterPro" id="IPR006683">
    <property type="entry name" value="Thioestr_dom"/>
</dbReference>
<evidence type="ECO:0000256" key="12">
    <source>
        <dbReference type="ARBA" id="ARBA00023242"/>
    </source>
</evidence>
<accession>A0ABD0KAN5</accession>
<evidence type="ECO:0000256" key="1">
    <source>
        <dbReference type="ARBA" id="ARBA00004123"/>
    </source>
</evidence>
<dbReference type="GO" id="GO:0016788">
    <property type="term" value="F:hydrolase activity, acting on ester bonds"/>
    <property type="evidence" value="ECO:0007669"/>
    <property type="project" value="UniProtKB-ARBA"/>
</dbReference>
<comment type="catalytic activity">
    <reaction evidence="13">
        <text>octanoyl-CoA + H2O = octanoate + CoA + H(+)</text>
        <dbReference type="Rhea" id="RHEA:30143"/>
        <dbReference type="ChEBI" id="CHEBI:15377"/>
        <dbReference type="ChEBI" id="CHEBI:15378"/>
        <dbReference type="ChEBI" id="CHEBI:25646"/>
        <dbReference type="ChEBI" id="CHEBI:57287"/>
        <dbReference type="ChEBI" id="CHEBI:57386"/>
    </reaction>
    <physiologicalReaction direction="left-to-right" evidence="13">
        <dbReference type="Rhea" id="RHEA:30144"/>
    </physiologicalReaction>
</comment>
<reference evidence="25 26" key="1">
    <citation type="journal article" date="2023" name="Sci. Data">
        <title>Genome assembly of the Korean intertidal mud-creeper Batillaria attramentaria.</title>
        <authorList>
            <person name="Patra A.K."/>
            <person name="Ho P.T."/>
            <person name="Jun S."/>
            <person name="Lee S.J."/>
            <person name="Kim Y."/>
            <person name="Won Y.J."/>
        </authorList>
    </citation>
    <scope>NUCLEOTIDE SEQUENCE [LARGE SCALE GENOMIC DNA]</scope>
    <source>
        <strain evidence="25">Wonlab-2016</strain>
    </source>
</reference>
<keyword evidence="11" id="KW-0206">Cytoskeleton</keyword>
<dbReference type="PANTHER" id="PTHR21660:SF1">
    <property type="entry name" value="ACYL-COENZYME A THIOESTERASE 13"/>
    <property type="match status" value="1"/>
</dbReference>
<gene>
    <name evidence="25" type="ORF">BaRGS_00024682</name>
</gene>
<evidence type="ECO:0000256" key="22">
    <source>
        <dbReference type="ARBA" id="ARBA00081533"/>
    </source>
</evidence>
<name>A0ABD0KAN5_9CAEN</name>
<evidence type="ECO:0000256" key="14">
    <source>
        <dbReference type="ARBA" id="ARBA00047969"/>
    </source>
</evidence>
<evidence type="ECO:0000256" key="8">
    <source>
        <dbReference type="ARBA" id="ARBA00022990"/>
    </source>
</evidence>
<comment type="caution">
    <text evidence="25">The sequence shown here is derived from an EMBL/GenBank/DDBJ whole genome shotgun (WGS) entry which is preliminary data.</text>
</comment>
<comment type="function">
    <text evidence="18">Catalyzes the hydrolysis of acyl-CoAs into free fatty acids and coenzyme A (CoASH), regulating their respective intracellular levels. Has acyl-CoA thioesterase activity towards medium (C12) and long-chain (C18) fatty acyl-CoA substrates. Can also hydrolyze 3-hydroxyphenylacetyl-CoA and 3,4-dihydroxyphenylacetyl-CoA (in vitro). May play a role in controlling adaptive thermogenesis.</text>
</comment>
<keyword evidence="7" id="KW-0378">Hydrolase</keyword>
<evidence type="ECO:0000256" key="2">
    <source>
        <dbReference type="ARBA" id="ARBA00004173"/>
    </source>
</evidence>
<feature type="domain" description="Thioesterase" evidence="24">
    <location>
        <begin position="58"/>
        <end position="131"/>
    </location>
</feature>
<evidence type="ECO:0000256" key="4">
    <source>
        <dbReference type="ARBA" id="ARBA00004514"/>
    </source>
</evidence>
<dbReference type="Proteomes" id="UP001519460">
    <property type="component" value="Unassembled WGS sequence"/>
</dbReference>
<protein>
    <recommendedName>
        <fullName evidence="20">Acyl-coenzyme A thioesterase 13</fullName>
    </recommendedName>
    <alternativeName>
        <fullName evidence="22">Hotdog-fold thioesterase superfamily member 2</fullName>
    </alternativeName>
    <alternativeName>
        <fullName evidence="21">Palmitoyl-CoA hydrolase</fullName>
    </alternativeName>
    <alternativeName>
        <fullName evidence="23">Thioesterase superfamily member 2</fullName>
    </alternativeName>
</protein>